<dbReference type="GO" id="GO:0005516">
    <property type="term" value="F:calmodulin binding"/>
    <property type="evidence" value="ECO:0007669"/>
    <property type="project" value="TreeGrafter"/>
</dbReference>
<sequence length="1040" mass="115630">MSRNAVPKPESAPKSHRNSIGKGVTETLGKLLSSLKIGSSNSKASKSGMDVKKEPPPPPIANSASFERQMSSGSSRFSLASQKHDGNMGEVDFARDIATSQETLADYASIPSETQYCPIEIRISDTGESDERMLDSFDSLGNDFENERAFAHYPQSIEPWQQMEPNYLPYDDAQHFEFANYSPTQYDDTCPPEPFSTELNNGSDWGGDPQIRGKLREPIRSFEEDGLIPIATQPGSISLSATTRSRSWTNLFIEKTQTQTWKKSSRIVGREFNSADRPKKMGSPKCADPKTKSSNRIQSRFSNERQPGSRRGSGAFMKGETPTDEAVNKRAKDGTRQTYATLRSSLRKNGRMGTGYRFGSASHLSKIHNQNALSVDSNTNTSDSPHSPAGSPQIFQSRENGLLYSSSYCIDDARHQGASSDTSLAFSRLGSDASGVSTTILENIVPERHYSQSESGHIFRSPSSYWSSISKHICSTPDQCSDDSGASPSLHSFSKWPSFSTLSPSRTRVPAFKQQTSQDSINFSPTHGATRHEHRIGRSATKRSVSDSSASRSSNAYQPVSRAPSSRCRSKERHQVVESSVVYEKQDLYSLTQLTKSLGAADEKVQGKINQYVIIRDIGSGAYGAVKLCKNQINEFYYACKVISKSKLQKKFRWKSNAKLASRPNSAETEPESMPAIKKEIAILKKLSKHPNINVLVEVIDDEKEDNLYMFFELCERGPVMNIKVNEPDRPYSEELARHYFRDLLLGIEYLHKNRIIHRDIKPANLLLSKDRILQIADFGISHMFSEGEDDQIHDKNTSPLFCPPEACRMDSDGPTAVHGFPFDVWSMGVTLFCLVHGYCPFEDDCLPDLYNKICNDAPVISETLSHELNLLITAMLDKNPNLRPTIKQIRVDPWVLNYGSEPLISEEENCITEDVTEEDIRNAVGKRFMDQMIKVFRRLTSKMTIMVGSESPLNIGDASFKAAGTPMGKKKQMGKSGSDILHAPPPLCHPSERGMKKYSSDSRLAEPVLDFAAVDGLTRDLRTEDSQSAGHLTVPKVAQ</sequence>
<dbReference type="STRING" id="246404.A0A507FID8"/>
<evidence type="ECO:0000313" key="6">
    <source>
        <dbReference type="EMBL" id="TPX75405.1"/>
    </source>
</evidence>
<dbReference type="SMART" id="SM00220">
    <property type="entry name" value="S_TKc"/>
    <property type="match status" value="1"/>
</dbReference>
<dbReference type="GO" id="GO:0005737">
    <property type="term" value="C:cytoplasm"/>
    <property type="evidence" value="ECO:0007669"/>
    <property type="project" value="TreeGrafter"/>
</dbReference>
<feature type="compositionally biased region" description="Low complexity" evidence="4">
    <location>
        <begin position="542"/>
        <end position="556"/>
    </location>
</feature>
<dbReference type="InterPro" id="IPR000719">
    <property type="entry name" value="Prot_kinase_dom"/>
</dbReference>
<feature type="compositionally biased region" description="Low complexity" evidence="4">
    <location>
        <begin position="35"/>
        <end position="45"/>
    </location>
</feature>
<feature type="compositionally biased region" description="Polar residues" evidence="4">
    <location>
        <begin position="374"/>
        <end position="385"/>
    </location>
</feature>
<keyword evidence="1 3" id="KW-0547">Nucleotide-binding</keyword>
<feature type="compositionally biased region" description="Polar residues" evidence="4">
    <location>
        <begin position="62"/>
        <end position="81"/>
    </location>
</feature>
<dbReference type="PANTHER" id="PTHR24346">
    <property type="entry name" value="MAP/MICROTUBULE AFFINITY-REGULATING KINASE"/>
    <property type="match status" value="1"/>
</dbReference>
<dbReference type="PROSITE" id="PS50011">
    <property type="entry name" value="PROTEIN_KINASE_DOM"/>
    <property type="match status" value="1"/>
</dbReference>
<feature type="domain" description="Protein kinase" evidence="5">
    <location>
        <begin position="612"/>
        <end position="896"/>
    </location>
</feature>
<evidence type="ECO:0000259" key="5">
    <source>
        <dbReference type="PROSITE" id="PS50011"/>
    </source>
</evidence>
<comment type="caution">
    <text evidence="6">The sequence shown here is derived from an EMBL/GenBank/DDBJ whole genome shotgun (WGS) entry which is preliminary data.</text>
</comment>
<gene>
    <name evidence="6" type="ORF">CcCBS67573_g03322</name>
</gene>
<dbReference type="GO" id="GO:0035556">
    <property type="term" value="P:intracellular signal transduction"/>
    <property type="evidence" value="ECO:0007669"/>
    <property type="project" value="TreeGrafter"/>
</dbReference>
<dbReference type="OrthoDB" id="68483at2759"/>
<dbReference type="PROSITE" id="PS00107">
    <property type="entry name" value="PROTEIN_KINASE_ATP"/>
    <property type="match status" value="1"/>
</dbReference>
<feature type="region of interest" description="Disordered" evidence="4">
    <location>
        <begin position="500"/>
        <end position="572"/>
    </location>
</feature>
<dbReference type="AlphaFoldDB" id="A0A507FID8"/>
<feature type="compositionally biased region" description="Polar residues" evidence="4">
    <location>
        <begin position="292"/>
        <end position="306"/>
    </location>
</feature>
<feature type="region of interest" description="Disordered" evidence="4">
    <location>
        <begin position="35"/>
        <end position="84"/>
    </location>
</feature>
<dbReference type="GO" id="GO:0005524">
    <property type="term" value="F:ATP binding"/>
    <property type="evidence" value="ECO:0007669"/>
    <property type="project" value="UniProtKB-UniRule"/>
</dbReference>
<dbReference type="CDD" id="cd14008">
    <property type="entry name" value="STKc_LKB1_CaMKK"/>
    <property type="match status" value="1"/>
</dbReference>
<protein>
    <recommendedName>
        <fullName evidence="5">Protein kinase domain-containing protein</fullName>
    </recommendedName>
</protein>
<feature type="binding site" evidence="3">
    <location>
        <position position="641"/>
    </location>
    <ligand>
        <name>ATP</name>
        <dbReference type="ChEBI" id="CHEBI:30616"/>
    </ligand>
</feature>
<feature type="compositionally biased region" description="Basic and acidic residues" evidence="4">
    <location>
        <begin position="326"/>
        <end position="335"/>
    </location>
</feature>
<dbReference type="Pfam" id="PF00069">
    <property type="entry name" value="Pkinase"/>
    <property type="match status" value="1"/>
</dbReference>
<reference evidence="6 7" key="1">
    <citation type="journal article" date="2019" name="Sci. Rep.">
        <title>Comparative genomics of chytrid fungi reveal insights into the obligate biotrophic and pathogenic lifestyle of Synchytrium endobioticum.</title>
        <authorList>
            <person name="van de Vossenberg B.T.L.H."/>
            <person name="Warris S."/>
            <person name="Nguyen H.D.T."/>
            <person name="van Gent-Pelzer M.P.E."/>
            <person name="Joly D.L."/>
            <person name="van de Geest H.C."/>
            <person name="Bonants P.J.M."/>
            <person name="Smith D.S."/>
            <person name="Levesque C.A."/>
            <person name="van der Lee T.A.J."/>
        </authorList>
    </citation>
    <scope>NUCLEOTIDE SEQUENCE [LARGE SCALE GENOMIC DNA]</scope>
    <source>
        <strain evidence="6 7">CBS 675.73</strain>
    </source>
</reference>
<feature type="compositionally biased region" description="Polar residues" evidence="4">
    <location>
        <begin position="513"/>
        <end position="527"/>
    </location>
</feature>
<organism evidence="6 7">
    <name type="scientific">Chytriomyces confervae</name>
    <dbReference type="NCBI Taxonomy" id="246404"/>
    <lineage>
        <taxon>Eukaryota</taxon>
        <taxon>Fungi</taxon>
        <taxon>Fungi incertae sedis</taxon>
        <taxon>Chytridiomycota</taxon>
        <taxon>Chytridiomycota incertae sedis</taxon>
        <taxon>Chytridiomycetes</taxon>
        <taxon>Chytridiales</taxon>
        <taxon>Chytriomycetaceae</taxon>
        <taxon>Chytriomyces</taxon>
    </lineage>
</organism>
<evidence type="ECO:0000256" key="4">
    <source>
        <dbReference type="SAM" id="MobiDB-lite"/>
    </source>
</evidence>
<accession>A0A507FID8</accession>
<feature type="region of interest" description="Disordered" evidence="4">
    <location>
        <begin position="374"/>
        <end position="394"/>
    </location>
</feature>
<dbReference type="SUPFAM" id="SSF56112">
    <property type="entry name" value="Protein kinase-like (PK-like)"/>
    <property type="match status" value="1"/>
</dbReference>
<dbReference type="Proteomes" id="UP000320333">
    <property type="component" value="Unassembled WGS sequence"/>
</dbReference>
<evidence type="ECO:0000313" key="7">
    <source>
        <dbReference type="Proteomes" id="UP000320333"/>
    </source>
</evidence>
<dbReference type="PROSITE" id="PS00108">
    <property type="entry name" value="PROTEIN_KINASE_ST"/>
    <property type="match status" value="1"/>
</dbReference>
<dbReference type="Gene3D" id="1.10.510.10">
    <property type="entry name" value="Transferase(Phosphotransferase) domain 1"/>
    <property type="match status" value="1"/>
</dbReference>
<proteinExistence type="predicted"/>
<dbReference type="EMBL" id="QEAP01000082">
    <property type="protein sequence ID" value="TPX75405.1"/>
    <property type="molecule type" value="Genomic_DNA"/>
</dbReference>
<feature type="region of interest" description="Disordered" evidence="4">
    <location>
        <begin position="268"/>
        <end position="338"/>
    </location>
</feature>
<keyword evidence="7" id="KW-1185">Reference proteome</keyword>
<feature type="region of interest" description="Disordered" evidence="4">
    <location>
        <begin position="1"/>
        <end position="23"/>
    </location>
</feature>
<evidence type="ECO:0000256" key="2">
    <source>
        <dbReference type="ARBA" id="ARBA00022840"/>
    </source>
</evidence>
<feature type="compositionally biased region" description="Basic residues" evidence="4">
    <location>
        <begin position="532"/>
        <end position="541"/>
    </location>
</feature>
<name>A0A507FID8_9FUNG</name>
<dbReference type="InterPro" id="IPR017441">
    <property type="entry name" value="Protein_kinase_ATP_BS"/>
</dbReference>
<evidence type="ECO:0000256" key="3">
    <source>
        <dbReference type="PROSITE-ProRule" id="PRU10141"/>
    </source>
</evidence>
<dbReference type="InterPro" id="IPR011009">
    <property type="entry name" value="Kinase-like_dom_sf"/>
</dbReference>
<dbReference type="InterPro" id="IPR008271">
    <property type="entry name" value="Ser/Thr_kinase_AS"/>
</dbReference>
<dbReference type="GO" id="GO:0004683">
    <property type="term" value="F:calcium/calmodulin-dependent protein kinase activity"/>
    <property type="evidence" value="ECO:0007669"/>
    <property type="project" value="TreeGrafter"/>
</dbReference>
<keyword evidence="2 3" id="KW-0067">ATP-binding</keyword>
<evidence type="ECO:0000256" key="1">
    <source>
        <dbReference type="ARBA" id="ARBA00022741"/>
    </source>
</evidence>
<dbReference type="PANTHER" id="PTHR24346:SF77">
    <property type="entry name" value="SERINE THREONINE PROTEIN KINASE"/>
    <property type="match status" value="1"/>
</dbReference>